<feature type="region of interest" description="Disordered" evidence="2">
    <location>
        <begin position="17"/>
        <end position="38"/>
    </location>
</feature>
<dbReference type="InterPro" id="IPR036770">
    <property type="entry name" value="Ankyrin_rpt-contain_sf"/>
</dbReference>
<organism evidence="3 4">
    <name type="scientific">Mesorhabditis spiculigera</name>
    <dbReference type="NCBI Taxonomy" id="96644"/>
    <lineage>
        <taxon>Eukaryota</taxon>
        <taxon>Metazoa</taxon>
        <taxon>Ecdysozoa</taxon>
        <taxon>Nematoda</taxon>
        <taxon>Chromadorea</taxon>
        <taxon>Rhabditida</taxon>
        <taxon>Rhabditina</taxon>
        <taxon>Rhabditomorpha</taxon>
        <taxon>Rhabditoidea</taxon>
        <taxon>Rhabditidae</taxon>
        <taxon>Mesorhabditinae</taxon>
        <taxon>Mesorhabditis</taxon>
    </lineage>
</organism>
<dbReference type="SUPFAM" id="SSF48403">
    <property type="entry name" value="Ankyrin repeat"/>
    <property type="match status" value="2"/>
</dbReference>
<keyword evidence="1" id="KW-0040">ANK repeat</keyword>
<accession>A0AA36GA56</accession>
<protein>
    <submittedName>
        <fullName evidence="3">Uncharacterized protein</fullName>
    </submittedName>
</protein>
<feature type="non-terminal residue" evidence="3">
    <location>
        <position position="623"/>
    </location>
</feature>
<name>A0AA36GA56_9BILA</name>
<feature type="repeat" description="ANK" evidence="1">
    <location>
        <begin position="544"/>
        <end position="576"/>
    </location>
</feature>
<feature type="repeat" description="ANK" evidence="1">
    <location>
        <begin position="61"/>
        <end position="83"/>
    </location>
</feature>
<dbReference type="SMART" id="SM00248">
    <property type="entry name" value="ANK"/>
    <property type="match status" value="11"/>
</dbReference>
<dbReference type="Pfam" id="PF12796">
    <property type="entry name" value="Ank_2"/>
    <property type="match status" value="3"/>
</dbReference>
<dbReference type="PANTHER" id="PTHR24121:SF23">
    <property type="entry name" value="NO MECHANORECEPTOR POTENTIAL C, ISOFORM H"/>
    <property type="match status" value="1"/>
</dbReference>
<reference evidence="3" key="1">
    <citation type="submission" date="2023-06" db="EMBL/GenBank/DDBJ databases">
        <authorList>
            <person name="Delattre M."/>
        </authorList>
    </citation>
    <scope>NUCLEOTIDE SEQUENCE</scope>
    <source>
        <strain evidence="3">AF72</strain>
    </source>
</reference>
<dbReference type="Proteomes" id="UP001177023">
    <property type="component" value="Unassembled WGS sequence"/>
</dbReference>
<sequence>MPVLHRGAHVRLPLLELGDKTDRKSDEEENELHQHARDGNVEGLRKILEEHEELLDAKDDEGLTALHYAARYRNVQVVKMLLEWQPSQQTQRASPNAQSLEGFTPLHFAARYYRKETEKNEDESGREDQCRVFDTNDATYQIILLLKAHGGEVNAKDCYELTPLHYAAMRGSATATHALIACKCQVDPVDSVNMSPLMTACVHGAADVVEILLHEKARIDLRDKRDNTVLHLASQYGHHSVLKLLVGAISEVEEPHTDVAIRKLTFGELVSPKLPPKVAEVAPIGIEHSNLLESMSFVAQLSTAAALTNKNFGGITARTMLRKPNSEGNTPLQLAVERNHIQVVRMMLELIAITVPDGDGQARKKVTELTSDEKLLPHVAASKGFLEILEDLEMYGFNILYENEKMEIPLHLAAASNQAAVLEYFLGKYLKLDKKIGDPSFRLHNLEKCDINGMTPLLRTAPGRNIESANVLLDYHANRMASDSEGRNIIYLAAKYNNVAYLQWMLDRLQNQKPTIARKQMRSLRINTNKFDSVAGLVNSADLDQSTALHIAAVNGYLEACQILKRYGAREDALNEDKQTPLHMAAMNGHLPVVRLLLSWSAALAKAKDDDGNSPLHLAAKQG</sequence>
<dbReference type="EMBL" id="CATQJA010002701">
    <property type="protein sequence ID" value="CAJ0584855.1"/>
    <property type="molecule type" value="Genomic_DNA"/>
</dbReference>
<evidence type="ECO:0000256" key="1">
    <source>
        <dbReference type="PROSITE-ProRule" id="PRU00023"/>
    </source>
</evidence>
<dbReference type="Pfam" id="PF00023">
    <property type="entry name" value="Ank"/>
    <property type="match status" value="2"/>
</dbReference>
<proteinExistence type="predicted"/>
<evidence type="ECO:0000313" key="3">
    <source>
        <dbReference type="EMBL" id="CAJ0584855.1"/>
    </source>
</evidence>
<feature type="repeat" description="ANK" evidence="1">
    <location>
        <begin position="192"/>
        <end position="224"/>
    </location>
</feature>
<dbReference type="AlphaFoldDB" id="A0AA36GA56"/>
<dbReference type="Gene3D" id="1.25.40.20">
    <property type="entry name" value="Ankyrin repeat-containing domain"/>
    <property type="match status" value="4"/>
</dbReference>
<dbReference type="PANTHER" id="PTHR24121">
    <property type="entry name" value="NO MECHANORECEPTOR POTENTIAL C, ISOFORM D-RELATED"/>
    <property type="match status" value="1"/>
</dbReference>
<evidence type="ECO:0000313" key="4">
    <source>
        <dbReference type="Proteomes" id="UP001177023"/>
    </source>
</evidence>
<comment type="caution">
    <text evidence="3">The sequence shown here is derived from an EMBL/GenBank/DDBJ whole genome shotgun (WGS) entry which is preliminary data.</text>
</comment>
<feature type="repeat" description="ANK" evidence="1">
    <location>
        <begin position="577"/>
        <end position="609"/>
    </location>
</feature>
<dbReference type="PROSITE" id="PS50088">
    <property type="entry name" value="ANK_REPEAT"/>
    <property type="match status" value="6"/>
</dbReference>
<keyword evidence="4" id="KW-1185">Reference proteome</keyword>
<evidence type="ECO:0000256" key="2">
    <source>
        <dbReference type="SAM" id="MobiDB-lite"/>
    </source>
</evidence>
<feature type="repeat" description="ANK" evidence="1">
    <location>
        <begin position="611"/>
        <end position="623"/>
    </location>
</feature>
<dbReference type="PROSITE" id="PS50297">
    <property type="entry name" value="ANK_REP_REGION"/>
    <property type="match status" value="6"/>
</dbReference>
<dbReference type="InterPro" id="IPR002110">
    <property type="entry name" value="Ankyrin_rpt"/>
</dbReference>
<gene>
    <name evidence="3" type="ORF">MSPICULIGERA_LOCUS22894</name>
</gene>
<feature type="repeat" description="ANK" evidence="1">
    <location>
        <begin position="327"/>
        <end position="349"/>
    </location>
</feature>